<keyword evidence="10 11" id="KW-0472">Membrane</keyword>
<protein>
    <submittedName>
        <fullName evidence="13">Carbonate dehydratase</fullName>
    </submittedName>
</protein>
<organism evidence="13 14">
    <name type="scientific">Vitreoscilla filiformis</name>
    <dbReference type="NCBI Taxonomy" id="63"/>
    <lineage>
        <taxon>Bacteria</taxon>
        <taxon>Pseudomonadati</taxon>
        <taxon>Pseudomonadota</taxon>
        <taxon>Betaproteobacteria</taxon>
        <taxon>Neisseriales</taxon>
        <taxon>Neisseriaceae</taxon>
        <taxon>Vitreoscilla</taxon>
    </lineage>
</organism>
<dbReference type="GO" id="GO:0012505">
    <property type="term" value="C:endomembrane system"/>
    <property type="evidence" value="ECO:0007669"/>
    <property type="project" value="UniProtKB-SubCell"/>
</dbReference>
<dbReference type="Pfam" id="PF08282">
    <property type="entry name" value="Hydrolase_3"/>
    <property type="match status" value="1"/>
</dbReference>
<feature type="transmembrane region" description="Helical" evidence="11">
    <location>
        <begin position="234"/>
        <end position="254"/>
    </location>
</feature>
<dbReference type="SUPFAM" id="SSF81653">
    <property type="entry name" value="Calcium ATPase, transduction domain A"/>
    <property type="match status" value="1"/>
</dbReference>
<name>A0A221KIP7_VITFI</name>
<keyword evidence="8" id="KW-1278">Translocase</keyword>
<dbReference type="Gene3D" id="3.40.50.1000">
    <property type="entry name" value="HAD superfamily/HAD-like"/>
    <property type="match status" value="1"/>
</dbReference>
<dbReference type="InterPro" id="IPR059000">
    <property type="entry name" value="ATPase_P-type_domA"/>
</dbReference>
<dbReference type="EMBL" id="CP022423">
    <property type="protein sequence ID" value="ASM78924.1"/>
    <property type="molecule type" value="Genomic_DNA"/>
</dbReference>
<dbReference type="InterPro" id="IPR001757">
    <property type="entry name" value="P_typ_ATPase"/>
</dbReference>
<evidence type="ECO:0000256" key="2">
    <source>
        <dbReference type="ARBA" id="ARBA00005675"/>
    </source>
</evidence>
<dbReference type="InterPro" id="IPR023299">
    <property type="entry name" value="ATPase_P-typ_cyto_dom_N"/>
</dbReference>
<dbReference type="SUPFAM" id="SSF56784">
    <property type="entry name" value="HAD-like"/>
    <property type="match status" value="1"/>
</dbReference>
<evidence type="ECO:0000259" key="12">
    <source>
        <dbReference type="SMART" id="SM00831"/>
    </source>
</evidence>
<dbReference type="PRINTS" id="PR00119">
    <property type="entry name" value="CATATPASE"/>
</dbReference>
<dbReference type="PANTHER" id="PTHR43294:SF20">
    <property type="entry name" value="P-TYPE ATPASE"/>
    <property type="match status" value="1"/>
</dbReference>
<dbReference type="Proteomes" id="UP000199729">
    <property type="component" value="Chromosome"/>
</dbReference>
<dbReference type="SUPFAM" id="SSF81665">
    <property type="entry name" value="Calcium ATPase, transmembrane domain M"/>
    <property type="match status" value="1"/>
</dbReference>
<feature type="transmembrane region" description="Helical" evidence="11">
    <location>
        <begin position="777"/>
        <end position="795"/>
    </location>
</feature>
<dbReference type="PROSITE" id="PS00154">
    <property type="entry name" value="ATPASE_E1_E2"/>
    <property type="match status" value="1"/>
</dbReference>
<dbReference type="InterPro" id="IPR023214">
    <property type="entry name" value="HAD_sf"/>
</dbReference>
<keyword evidence="7" id="KW-0460">Magnesium</keyword>
<dbReference type="InterPro" id="IPR036412">
    <property type="entry name" value="HAD-like_sf"/>
</dbReference>
<dbReference type="InterPro" id="IPR008250">
    <property type="entry name" value="ATPase_P-typ_transduc_dom_A_sf"/>
</dbReference>
<feature type="transmembrane region" description="Helical" evidence="11">
    <location>
        <begin position="807"/>
        <end position="833"/>
    </location>
</feature>
<dbReference type="Pfam" id="PF00689">
    <property type="entry name" value="Cation_ATPase_C"/>
    <property type="match status" value="1"/>
</dbReference>
<dbReference type="SMART" id="SM00831">
    <property type="entry name" value="Cation_ATPase_N"/>
    <property type="match status" value="1"/>
</dbReference>
<evidence type="ECO:0000256" key="1">
    <source>
        <dbReference type="ARBA" id="ARBA00004127"/>
    </source>
</evidence>
<evidence type="ECO:0000256" key="4">
    <source>
        <dbReference type="ARBA" id="ARBA00022692"/>
    </source>
</evidence>
<keyword evidence="3" id="KW-0597">Phosphoprotein</keyword>
<dbReference type="InterPro" id="IPR006068">
    <property type="entry name" value="ATPase_P-typ_cation-transptr_C"/>
</dbReference>
<dbReference type="Pfam" id="PF00690">
    <property type="entry name" value="Cation_ATPase_N"/>
    <property type="match status" value="1"/>
</dbReference>
<evidence type="ECO:0000256" key="10">
    <source>
        <dbReference type="ARBA" id="ARBA00023136"/>
    </source>
</evidence>
<feature type="transmembrane region" description="Helical" evidence="11">
    <location>
        <begin position="70"/>
        <end position="86"/>
    </location>
</feature>
<evidence type="ECO:0000313" key="13">
    <source>
        <dbReference type="EMBL" id="ASM78924.1"/>
    </source>
</evidence>
<dbReference type="AlphaFoldDB" id="A0A221KIP7"/>
<dbReference type="InterPro" id="IPR004014">
    <property type="entry name" value="ATPase_P-typ_cation-transptr_N"/>
</dbReference>
<reference evidence="13 14" key="1">
    <citation type="submission" date="2017-07" db="EMBL/GenBank/DDBJ databases">
        <title>Complete Genome Sequence of the cosmetic ferment Vitreoscilla filiformis (ATCC15551).</title>
        <authorList>
            <person name="Contreras S."/>
            <person name="Sagory-Zalkind P."/>
            <person name="Blanquart H."/>
            <person name="Iltis A."/>
            <person name="Morand S.C."/>
        </authorList>
    </citation>
    <scope>NUCLEOTIDE SEQUENCE [LARGE SCALE GENOMIC DNA]</scope>
    <source>
        <strain evidence="13 14">ATCC 15551</strain>
    </source>
</reference>
<evidence type="ECO:0000256" key="6">
    <source>
        <dbReference type="ARBA" id="ARBA00022840"/>
    </source>
</evidence>
<dbReference type="GO" id="GO:1902600">
    <property type="term" value="P:proton transmembrane transport"/>
    <property type="evidence" value="ECO:0007669"/>
    <property type="project" value="TreeGrafter"/>
</dbReference>
<evidence type="ECO:0000256" key="5">
    <source>
        <dbReference type="ARBA" id="ARBA00022741"/>
    </source>
</evidence>
<sequence>MAEALGTDAERGLSAAEAAARLRTHGPNRLAEAPRRPAWMRWVQQFTNPLVYVLVIAGVIIGLLGDTVDASVIAGVVLINALIGYVQEGKAEQALEAVRSLLAARALVIREGARHPIDAGELVPGDVVWIESGDKVPADVRLLRVHRLRITEAALTGESVPVDKDVAPNPTEASIGDRTAMAYTGTLVASGQALGVVVATGAHTEIGRIGALVSDVTPLATPLTRRLDGFARQITWAIVGVSGLTLAWGHWVAGLAWFDLFLAVVGLAVAAIPEGLPAVVTIVLAIGTRIMARQHAIIRRLPAVESLGSVGVICTDKTGTLTRNEMTAVRVVLPEGELRVSGSGYAPEGRFERHGTGVPPDEVPALAPLLHAAALCNDARLHAQPDGTWQMVGDPTEGALATLAHKGGWPAADLAAHWPRRDTLPFESERQFMATLHEGPQGGYVVYLKGAPEQVLARCHSVMGGAPFEAAAWLQRVQQAASAGERVLALARKTVGGSKLDAPALASDFELLGLIGIIDPPRPEAVAAVAQCQAAGIRVIMITGDHAVTAAAIGAQLGLRAERALSGRELEGWDDATLRQQVADCDVYARATPEHKLRLIAALQAQGHLVAMTGDGVNDAPALKAADIGVAMGGKGTDAAREAADVVLTDDHFATIAHAVREGRVVFDNIRKALAYMLPTNGAQAGVILLALLAGLPLPITAGQILWVNTVTAITLALALAFEPAEPGVMQRPPRPPGEALITRAMVGRILFAAGLMVAATFGVFHWELSRGSEVAVARTAAVNTLLVCEVFYLFNLRQGEHHAWRWATLAGNPVALLMVALLVGLQAVFTYVPAVQAVFQSAPLVASSWGVALGLGGVLFGVIEVEKAVWRRRQAQPS</sequence>
<dbReference type="NCBIfam" id="TIGR01494">
    <property type="entry name" value="ATPase_P-type"/>
    <property type="match status" value="3"/>
</dbReference>
<dbReference type="Pfam" id="PF13246">
    <property type="entry name" value="Cation_ATPase"/>
    <property type="match status" value="1"/>
</dbReference>
<dbReference type="SFLD" id="SFLDF00027">
    <property type="entry name" value="p-type_atpase"/>
    <property type="match status" value="1"/>
</dbReference>
<evidence type="ECO:0000256" key="11">
    <source>
        <dbReference type="SAM" id="Phobius"/>
    </source>
</evidence>
<dbReference type="PRINTS" id="PR00120">
    <property type="entry name" value="HATPASE"/>
</dbReference>
<dbReference type="SFLD" id="SFLDG00002">
    <property type="entry name" value="C1.7:_P-type_atpase_like"/>
    <property type="match status" value="1"/>
</dbReference>
<evidence type="ECO:0000256" key="3">
    <source>
        <dbReference type="ARBA" id="ARBA00022553"/>
    </source>
</evidence>
<evidence type="ECO:0000313" key="14">
    <source>
        <dbReference type="Proteomes" id="UP000199729"/>
    </source>
</evidence>
<dbReference type="PANTHER" id="PTHR43294">
    <property type="entry name" value="SODIUM/POTASSIUM-TRANSPORTING ATPASE SUBUNIT ALPHA"/>
    <property type="match status" value="1"/>
</dbReference>
<evidence type="ECO:0000256" key="7">
    <source>
        <dbReference type="ARBA" id="ARBA00022842"/>
    </source>
</evidence>
<dbReference type="GO" id="GO:0005524">
    <property type="term" value="F:ATP binding"/>
    <property type="evidence" value="ECO:0007669"/>
    <property type="project" value="UniProtKB-KW"/>
</dbReference>
<dbReference type="InterPro" id="IPR023298">
    <property type="entry name" value="ATPase_P-typ_TM_dom_sf"/>
</dbReference>
<dbReference type="InterPro" id="IPR050510">
    <property type="entry name" value="Cation_transp_ATPase_P-type"/>
</dbReference>
<dbReference type="Gene3D" id="2.70.150.10">
    <property type="entry name" value="Calcium-transporting ATPase, cytoplasmic transduction domain A"/>
    <property type="match status" value="1"/>
</dbReference>
<dbReference type="KEGG" id="vff:VITFI_CDS3147"/>
<accession>A0A221KIP7</accession>
<keyword evidence="6" id="KW-0067">ATP-binding</keyword>
<evidence type="ECO:0000256" key="9">
    <source>
        <dbReference type="ARBA" id="ARBA00022989"/>
    </source>
</evidence>
<dbReference type="Pfam" id="PF00122">
    <property type="entry name" value="E1-E2_ATPase"/>
    <property type="match status" value="1"/>
</dbReference>
<dbReference type="GO" id="GO:0030007">
    <property type="term" value="P:intracellular potassium ion homeostasis"/>
    <property type="evidence" value="ECO:0007669"/>
    <property type="project" value="TreeGrafter"/>
</dbReference>
<comment type="similarity">
    <text evidence="2">Belongs to the cation transport ATPase (P-type) (TC 3.A.3) family. Type IIA subfamily.</text>
</comment>
<feature type="transmembrane region" description="Helical" evidence="11">
    <location>
        <begin position="260"/>
        <end position="286"/>
    </location>
</feature>
<gene>
    <name evidence="13" type="ORF">VITFI_CDS3147</name>
</gene>
<dbReference type="SFLD" id="SFLDS00003">
    <property type="entry name" value="Haloacid_Dehalogenase"/>
    <property type="match status" value="1"/>
</dbReference>
<dbReference type="SUPFAM" id="SSF81660">
    <property type="entry name" value="Metal cation-transporting ATPase, ATP-binding domain N"/>
    <property type="match status" value="1"/>
</dbReference>
<dbReference type="GO" id="GO:0005391">
    <property type="term" value="F:P-type sodium:potassium-exchanging transporter activity"/>
    <property type="evidence" value="ECO:0007669"/>
    <property type="project" value="TreeGrafter"/>
</dbReference>
<dbReference type="GO" id="GO:0036376">
    <property type="term" value="P:sodium ion export across plasma membrane"/>
    <property type="evidence" value="ECO:0007669"/>
    <property type="project" value="TreeGrafter"/>
</dbReference>
<dbReference type="FunFam" id="2.70.150.10:FF:000160">
    <property type="entry name" value="Sarcoplasmic/endoplasmic reticulum calcium ATPase 1"/>
    <property type="match status" value="1"/>
</dbReference>
<dbReference type="GO" id="GO:0005886">
    <property type="term" value="C:plasma membrane"/>
    <property type="evidence" value="ECO:0007669"/>
    <property type="project" value="TreeGrafter"/>
</dbReference>
<feature type="transmembrane region" description="Helical" evidence="11">
    <location>
        <begin position="46"/>
        <end position="64"/>
    </location>
</feature>
<dbReference type="GO" id="GO:0016887">
    <property type="term" value="F:ATP hydrolysis activity"/>
    <property type="evidence" value="ECO:0007669"/>
    <property type="project" value="InterPro"/>
</dbReference>
<proteinExistence type="inferred from homology"/>
<dbReference type="InterPro" id="IPR018303">
    <property type="entry name" value="ATPase_P-typ_P_site"/>
</dbReference>
<keyword evidence="14" id="KW-1185">Reference proteome</keyword>
<feature type="transmembrane region" description="Helical" evidence="11">
    <location>
        <begin position="673"/>
        <end position="693"/>
    </location>
</feature>
<dbReference type="Gene3D" id="3.40.1110.10">
    <property type="entry name" value="Calcium-transporting ATPase, cytoplasmic domain N"/>
    <property type="match status" value="1"/>
</dbReference>
<feature type="transmembrane region" description="Helical" evidence="11">
    <location>
        <begin position="705"/>
        <end position="725"/>
    </location>
</feature>
<dbReference type="GO" id="GO:1990573">
    <property type="term" value="P:potassium ion import across plasma membrane"/>
    <property type="evidence" value="ECO:0007669"/>
    <property type="project" value="TreeGrafter"/>
</dbReference>
<feature type="transmembrane region" description="Helical" evidence="11">
    <location>
        <begin position="746"/>
        <end position="765"/>
    </location>
</feature>
<dbReference type="InterPro" id="IPR044492">
    <property type="entry name" value="P_typ_ATPase_HD_dom"/>
</dbReference>
<keyword evidence="4 11" id="KW-0812">Transmembrane</keyword>
<dbReference type="GO" id="GO:0006883">
    <property type="term" value="P:intracellular sodium ion homeostasis"/>
    <property type="evidence" value="ECO:0007669"/>
    <property type="project" value="TreeGrafter"/>
</dbReference>
<comment type="subcellular location">
    <subcellularLocation>
        <location evidence="1">Endomembrane system</location>
        <topology evidence="1">Multi-pass membrane protein</topology>
    </subcellularLocation>
</comment>
<dbReference type="Gene3D" id="1.20.1110.10">
    <property type="entry name" value="Calcium-transporting ATPase, transmembrane domain"/>
    <property type="match status" value="1"/>
</dbReference>
<feature type="domain" description="Cation-transporting P-type ATPase N-terminal" evidence="12">
    <location>
        <begin position="3"/>
        <end position="66"/>
    </location>
</feature>
<feature type="transmembrane region" description="Helical" evidence="11">
    <location>
        <begin position="845"/>
        <end position="864"/>
    </location>
</feature>
<evidence type="ECO:0000256" key="8">
    <source>
        <dbReference type="ARBA" id="ARBA00022967"/>
    </source>
</evidence>
<keyword evidence="5" id="KW-0547">Nucleotide-binding</keyword>
<keyword evidence="9 11" id="KW-1133">Transmembrane helix</keyword>